<reference evidence="1 2" key="1">
    <citation type="submission" date="2014-05" db="EMBL/GenBank/DDBJ databases">
        <title>ATOL: Assembling a taxonomically balanced genome-scale reconstruction of the evolutionary history of the Enterobacteriaceae.</title>
        <authorList>
            <person name="Plunkett G.III."/>
            <person name="Neeno-Eckwall E.C."/>
            <person name="Glasner J.D."/>
            <person name="Perna N.T."/>
        </authorList>
    </citation>
    <scope>NUCLEOTIDE SEQUENCE [LARGE SCALE GENOMIC DNA]</scope>
    <source>
        <strain evidence="1 2">ATCC 33320</strain>
    </source>
</reference>
<name>A0A085G0E4_9ENTR</name>
<dbReference type="Proteomes" id="UP000028653">
    <property type="component" value="Unassembled WGS sequence"/>
</dbReference>
<dbReference type="OrthoDB" id="6638339at2"/>
<gene>
    <name evidence="1" type="ORF">GBAG_3922</name>
</gene>
<evidence type="ECO:0000313" key="2">
    <source>
        <dbReference type="Proteomes" id="UP000028653"/>
    </source>
</evidence>
<protein>
    <submittedName>
        <fullName evidence="1">Putative lipoprotein</fullName>
    </submittedName>
</protein>
<keyword evidence="1" id="KW-0449">Lipoprotein</keyword>
<dbReference type="RefSeq" id="WP_034499342.1">
    <property type="nucleotide sequence ID" value="NZ_JMPI01000068.1"/>
</dbReference>
<dbReference type="AlphaFoldDB" id="A0A085G0E4"/>
<comment type="caution">
    <text evidence="1">The sequence shown here is derived from an EMBL/GenBank/DDBJ whole genome shotgun (WGS) entry which is preliminary data.</text>
</comment>
<evidence type="ECO:0000313" key="1">
    <source>
        <dbReference type="EMBL" id="KFC77189.1"/>
    </source>
</evidence>
<accession>A0A085G0E4</accession>
<dbReference type="STRING" id="1006004.GBAG_3922"/>
<sequence>MKKNNYIIRSIILIVFLFNLSGCDDGNVQDVKNKIQVIQNKYNNQEFEEIYDQTSNEFKKVSTRQGFVNFLQEKYLLLGGFRSSKVLFIKEKNENVVNITYLSVYEKYTLAEDITFKDEGDGKGLRLLQYTVDTGGKIVPVTKTESSIRIDIPVN</sequence>
<organism evidence="1 2">
    <name type="scientific">Buttiauxella agrestis ATCC 33320</name>
    <dbReference type="NCBI Taxonomy" id="1006004"/>
    <lineage>
        <taxon>Bacteria</taxon>
        <taxon>Pseudomonadati</taxon>
        <taxon>Pseudomonadota</taxon>
        <taxon>Gammaproteobacteria</taxon>
        <taxon>Enterobacterales</taxon>
        <taxon>Enterobacteriaceae</taxon>
        <taxon>Buttiauxella</taxon>
    </lineage>
</organism>
<proteinExistence type="predicted"/>
<keyword evidence="2" id="KW-1185">Reference proteome</keyword>
<dbReference type="EMBL" id="JMPI01000068">
    <property type="protein sequence ID" value="KFC77189.1"/>
    <property type="molecule type" value="Genomic_DNA"/>
</dbReference>
<dbReference type="eggNOG" id="ENOG5032UU9">
    <property type="taxonomic scope" value="Bacteria"/>
</dbReference>